<sequence>MHRGLTRRTMLQGMALGFGAAVAGSLVAAQEASAAGTVVKLPGFSAFSSSVKTLKSGKYYLVESNGLPPHNMMVGITNWQQQVPVPQPYSGSNAWQIPTTPKLAATPLSAKNNLFRGAIALAADGVPIFNALNNRGEDSYLIGELDEWGGHCGRADDYHYHTAPLHLSKTIGATKPIAYALDGYPMYGSVEPNGTALQPLDEYNGHMFKGTYHYHGTKTYPYANGGMRGVVTVKDGQVEPQPVANPFRPAGEPLRGATITEFARKGSSAFALAYTLSGSRYRINYTATLQSVSMTFIDPNGKESTQTYARKA</sequence>
<protein>
    <submittedName>
        <fullName evidence="2">Unannotated protein</fullName>
    </submittedName>
</protein>
<accession>A0A6J6UTK1</accession>
<dbReference type="PANTHER" id="PTHR30289">
    <property type="entry name" value="UNCHARACTERIZED PROTEIN YBCL-RELATED"/>
    <property type="match status" value="1"/>
</dbReference>
<dbReference type="PROSITE" id="PS51318">
    <property type="entry name" value="TAT"/>
    <property type="match status" value="1"/>
</dbReference>
<gene>
    <name evidence="2" type="ORF">UFOPK2810_01428</name>
</gene>
<dbReference type="InterPro" id="IPR025924">
    <property type="entry name" value="YHYH_dom"/>
</dbReference>
<evidence type="ECO:0000259" key="1">
    <source>
        <dbReference type="Pfam" id="PF14240"/>
    </source>
</evidence>
<name>A0A6J6UTK1_9ZZZZ</name>
<proteinExistence type="predicted"/>
<dbReference type="PANTHER" id="PTHR30289:SF8">
    <property type="entry name" value="YHYH DOMAIN-CONTAINING PROTEIN"/>
    <property type="match status" value="1"/>
</dbReference>
<dbReference type="InterPro" id="IPR006311">
    <property type="entry name" value="TAT_signal"/>
</dbReference>
<evidence type="ECO:0000313" key="2">
    <source>
        <dbReference type="EMBL" id="CAB4762338.1"/>
    </source>
</evidence>
<dbReference type="AlphaFoldDB" id="A0A6J6UTK1"/>
<reference evidence="2" key="1">
    <citation type="submission" date="2020-05" db="EMBL/GenBank/DDBJ databases">
        <authorList>
            <person name="Chiriac C."/>
            <person name="Salcher M."/>
            <person name="Ghai R."/>
            <person name="Kavagutti S V."/>
        </authorList>
    </citation>
    <scope>NUCLEOTIDE SEQUENCE</scope>
</reference>
<feature type="domain" description="YHYH" evidence="1">
    <location>
        <begin position="95"/>
        <end position="190"/>
    </location>
</feature>
<dbReference type="EMBL" id="CAEZYZ010000273">
    <property type="protein sequence ID" value="CAB4762338.1"/>
    <property type="molecule type" value="Genomic_DNA"/>
</dbReference>
<organism evidence="2">
    <name type="scientific">freshwater metagenome</name>
    <dbReference type="NCBI Taxonomy" id="449393"/>
    <lineage>
        <taxon>unclassified sequences</taxon>
        <taxon>metagenomes</taxon>
        <taxon>ecological metagenomes</taxon>
    </lineage>
</organism>
<dbReference type="Pfam" id="PF14240">
    <property type="entry name" value="YHYH"/>
    <property type="match status" value="1"/>
</dbReference>